<feature type="region of interest" description="Disordered" evidence="1">
    <location>
        <begin position="58"/>
        <end position="80"/>
    </location>
</feature>
<name>A0AAX6EHP2_IRIPA</name>
<keyword evidence="3" id="KW-1185">Reference proteome</keyword>
<evidence type="ECO:0000256" key="1">
    <source>
        <dbReference type="SAM" id="MobiDB-lite"/>
    </source>
</evidence>
<reference evidence="2" key="1">
    <citation type="journal article" date="2023" name="GigaByte">
        <title>Genome assembly of the bearded iris, Iris pallida Lam.</title>
        <authorList>
            <person name="Bruccoleri R.E."/>
            <person name="Oakeley E.J."/>
            <person name="Faust A.M.E."/>
            <person name="Altorfer M."/>
            <person name="Dessus-Babus S."/>
            <person name="Burckhardt D."/>
            <person name="Oertli M."/>
            <person name="Naumann U."/>
            <person name="Petersen F."/>
            <person name="Wong J."/>
        </authorList>
    </citation>
    <scope>NUCLEOTIDE SEQUENCE</scope>
    <source>
        <strain evidence="2">GSM-AAB239-AS_SAM_17_03QT</strain>
    </source>
</reference>
<evidence type="ECO:0000313" key="2">
    <source>
        <dbReference type="EMBL" id="KAJ6803475.1"/>
    </source>
</evidence>
<evidence type="ECO:0000313" key="3">
    <source>
        <dbReference type="Proteomes" id="UP001140949"/>
    </source>
</evidence>
<sequence length="123" mass="12913">MGKGVPNVSSCGDIDPWPQWWAPSERHSGSRESSPALALARRQAAGLALVSCWQSCEARTEQSSGETGSRARTAWKGGRHGNLLYGVGSETATAAMANGFDIGRLSANTEEPRPLATATGRVS</sequence>
<reference evidence="2" key="2">
    <citation type="submission" date="2023-04" db="EMBL/GenBank/DDBJ databases">
        <authorList>
            <person name="Bruccoleri R.E."/>
            <person name="Oakeley E.J."/>
            <person name="Faust A.-M."/>
            <person name="Dessus-Babus S."/>
            <person name="Altorfer M."/>
            <person name="Burckhardt D."/>
            <person name="Oertli M."/>
            <person name="Naumann U."/>
            <person name="Petersen F."/>
            <person name="Wong J."/>
        </authorList>
    </citation>
    <scope>NUCLEOTIDE SEQUENCE</scope>
    <source>
        <strain evidence="2">GSM-AAB239-AS_SAM_17_03QT</strain>
        <tissue evidence="2">Leaf</tissue>
    </source>
</reference>
<gene>
    <name evidence="2" type="ORF">M6B38_188305</name>
</gene>
<dbReference type="EMBL" id="JANAVB010036420">
    <property type="protein sequence ID" value="KAJ6803475.1"/>
    <property type="molecule type" value="Genomic_DNA"/>
</dbReference>
<feature type="region of interest" description="Disordered" evidence="1">
    <location>
        <begin position="1"/>
        <end position="36"/>
    </location>
</feature>
<dbReference type="Proteomes" id="UP001140949">
    <property type="component" value="Unassembled WGS sequence"/>
</dbReference>
<organism evidence="2 3">
    <name type="scientific">Iris pallida</name>
    <name type="common">Sweet iris</name>
    <dbReference type="NCBI Taxonomy" id="29817"/>
    <lineage>
        <taxon>Eukaryota</taxon>
        <taxon>Viridiplantae</taxon>
        <taxon>Streptophyta</taxon>
        <taxon>Embryophyta</taxon>
        <taxon>Tracheophyta</taxon>
        <taxon>Spermatophyta</taxon>
        <taxon>Magnoliopsida</taxon>
        <taxon>Liliopsida</taxon>
        <taxon>Asparagales</taxon>
        <taxon>Iridaceae</taxon>
        <taxon>Iridoideae</taxon>
        <taxon>Irideae</taxon>
        <taxon>Iris</taxon>
    </lineage>
</organism>
<proteinExistence type="predicted"/>
<dbReference type="AlphaFoldDB" id="A0AAX6EHP2"/>
<accession>A0AAX6EHP2</accession>
<comment type="caution">
    <text evidence="2">The sequence shown here is derived from an EMBL/GenBank/DDBJ whole genome shotgun (WGS) entry which is preliminary data.</text>
</comment>
<protein>
    <submittedName>
        <fullName evidence="2">Keratin, type II cytoskeletal 2 epidermal-like</fullName>
    </submittedName>
</protein>